<dbReference type="AlphaFoldDB" id="A0A395GLS4"/>
<organism evidence="3 4">
    <name type="scientific">Aspergillus ibericus CBS 121593</name>
    <dbReference type="NCBI Taxonomy" id="1448316"/>
    <lineage>
        <taxon>Eukaryota</taxon>
        <taxon>Fungi</taxon>
        <taxon>Dikarya</taxon>
        <taxon>Ascomycota</taxon>
        <taxon>Pezizomycotina</taxon>
        <taxon>Eurotiomycetes</taxon>
        <taxon>Eurotiomycetidae</taxon>
        <taxon>Eurotiales</taxon>
        <taxon>Aspergillaceae</taxon>
        <taxon>Aspergillus</taxon>
        <taxon>Aspergillus subgen. Circumdati</taxon>
    </lineage>
</organism>
<dbReference type="Pfam" id="PF12697">
    <property type="entry name" value="Abhydrolase_6"/>
    <property type="match status" value="1"/>
</dbReference>
<feature type="signal peptide" evidence="1">
    <location>
        <begin position="1"/>
        <end position="19"/>
    </location>
</feature>
<keyword evidence="3" id="KW-0378">Hydrolase</keyword>
<evidence type="ECO:0000313" key="3">
    <source>
        <dbReference type="EMBL" id="RAK94973.1"/>
    </source>
</evidence>
<dbReference type="InterPro" id="IPR000073">
    <property type="entry name" value="AB_hydrolase_1"/>
</dbReference>
<dbReference type="VEuPathDB" id="FungiDB:BO80DRAFT_369905"/>
<dbReference type="STRING" id="1448316.A0A395GLS4"/>
<feature type="chain" id="PRO_5017241937" evidence="1">
    <location>
        <begin position="20"/>
        <end position="371"/>
    </location>
</feature>
<dbReference type="CDD" id="cd12809">
    <property type="entry name" value="Esterase_713_like-2"/>
    <property type="match status" value="1"/>
</dbReference>
<name>A0A395GLS4_9EURO</name>
<dbReference type="RefSeq" id="XP_025569301.1">
    <property type="nucleotide sequence ID" value="XM_025716416.1"/>
</dbReference>
<dbReference type="Proteomes" id="UP000249402">
    <property type="component" value="Unassembled WGS sequence"/>
</dbReference>
<dbReference type="OrthoDB" id="9978720at2759"/>
<dbReference type="SUPFAM" id="SSF53474">
    <property type="entry name" value="alpha/beta-Hydrolases"/>
    <property type="match status" value="1"/>
</dbReference>
<accession>A0A395GLS4</accession>
<dbReference type="InterPro" id="IPR050228">
    <property type="entry name" value="Carboxylesterase_BioH"/>
</dbReference>
<dbReference type="InterPro" id="IPR029058">
    <property type="entry name" value="AB_hydrolase_fold"/>
</dbReference>
<dbReference type="PANTHER" id="PTHR43194:SF4">
    <property type="entry name" value="AB HYDROLASE-1 DOMAIN-CONTAINING PROTEIN"/>
    <property type="match status" value="1"/>
</dbReference>
<evidence type="ECO:0000256" key="1">
    <source>
        <dbReference type="SAM" id="SignalP"/>
    </source>
</evidence>
<keyword evidence="1" id="KW-0732">Signal</keyword>
<evidence type="ECO:0000259" key="2">
    <source>
        <dbReference type="Pfam" id="PF12697"/>
    </source>
</evidence>
<dbReference type="PANTHER" id="PTHR43194">
    <property type="entry name" value="HYDROLASE ALPHA/BETA FOLD FAMILY"/>
    <property type="match status" value="1"/>
</dbReference>
<dbReference type="EMBL" id="KZ824509">
    <property type="protein sequence ID" value="RAK94973.1"/>
    <property type="molecule type" value="Genomic_DNA"/>
</dbReference>
<evidence type="ECO:0000313" key="4">
    <source>
        <dbReference type="Proteomes" id="UP000249402"/>
    </source>
</evidence>
<dbReference type="GeneID" id="37221281"/>
<dbReference type="Gene3D" id="3.40.50.1820">
    <property type="entry name" value="alpha/beta hydrolase"/>
    <property type="match status" value="1"/>
</dbReference>
<keyword evidence="4" id="KW-1185">Reference proteome</keyword>
<proteinExistence type="predicted"/>
<gene>
    <name evidence="3" type="ORF">BO80DRAFT_369905</name>
</gene>
<dbReference type="GO" id="GO:0016787">
    <property type="term" value="F:hydrolase activity"/>
    <property type="evidence" value="ECO:0007669"/>
    <property type="project" value="UniProtKB-KW"/>
</dbReference>
<sequence>MILSKLCLYLLALVAPSRPETHQRTYFYVGGNYTLNSQGEHIFTDQIYVEKLTPPRVTQPHPIVFIHGLAQTATNWLNKPDGQPGWASYFLDQGYECYLLDQPFRGRSPWQAANGPLATYSAEHLQKYFTAPAQYGLWAQASLHTQWPGTGLMHDPIFDAYYASTVPSVSDDISQESAMQQAGTALLDRIGQPVILVAHSQAGLMAWLMADQRSDLVYAIVAIEPAGPPFHNAMFGSGPARPYGLTDIPLTYAPPVSDPKTDLVTTVLPADSSDRKDCYIQAEDPPARQLLNLGKIPVLLVTTEASYHAPYDWCTVRFLQQAGVRTEHLQLGEIGIHGNGHMVFLEKNSDEVAAAIHERIGSTPLKHRSDL</sequence>
<reference evidence="3 4" key="1">
    <citation type="submission" date="2018-02" db="EMBL/GenBank/DDBJ databases">
        <title>The genomes of Aspergillus section Nigri reveals drivers in fungal speciation.</title>
        <authorList>
            <consortium name="DOE Joint Genome Institute"/>
            <person name="Vesth T.C."/>
            <person name="Nybo J."/>
            <person name="Theobald S."/>
            <person name="Brandl J."/>
            <person name="Frisvad J.C."/>
            <person name="Nielsen K.F."/>
            <person name="Lyhne E.K."/>
            <person name="Kogle M.E."/>
            <person name="Kuo A."/>
            <person name="Riley R."/>
            <person name="Clum A."/>
            <person name="Nolan M."/>
            <person name="Lipzen A."/>
            <person name="Salamov A."/>
            <person name="Henrissat B."/>
            <person name="Wiebenga A."/>
            <person name="De vries R.P."/>
            <person name="Grigoriev I.V."/>
            <person name="Mortensen U.H."/>
            <person name="Andersen M.R."/>
            <person name="Baker S.E."/>
        </authorList>
    </citation>
    <scope>NUCLEOTIDE SEQUENCE [LARGE SCALE GENOMIC DNA]</scope>
    <source>
        <strain evidence="3 4">CBS 121593</strain>
    </source>
</reference>
<protein>
    <submittedName>
        <fullName evidence="3">Alpha/beta-hydrolase</fullName>
    </submittedName>
</protein>
<feature type="domain" description="AB hydrolase-1" evidence="2">
    <location>
        <begin position="63"/>
        <end position="355"/>
    </location>
</feature>